<comment type="catalytic activity">
    <reaction evidence="13">
        <text>1-hexadecanoyl-2-(9Z-octadecenoyl)-sn-glycero-3-phosphate + H2O = 2-(9Z-octadecenoyl)-sn-glycero-3-phosphate + hexadecanoate + H(+)</text>
        <dbReference type="Rhea" id="RHEA:40943"/>
        <dbReference type="ChEBI" id="CHEBI:7896"/>
        <dbReference type="ChEBI" id="CHEBI:15377"/>
        <dbReference type="ChEBI" id="CHEBI:15378"/>
        <dbReference type="ChEBI" id="CHEBI:64839"/>
        <dbReference type="ChEBI" id="CHEBI:77593"/>
    </reaction>
    <physiologicalReaction direction="left-to-right" evidence="13">
        <dbReference type="Rhea" id="RHEA:40944"/>
    </physiologicalReaction>
</comment>
<evidence type="ECO:0000256" key="20">
    <source>
        <dbReference type="SAM" id="SignalP"/>
    </source>
</evidence>
<dbReference type="PRINTS" id="PR00821">
    <property type="entry name" value="TAGLIPASE"/>
</dbReference>
<evidence type="ECO:0000256" key="1">
    <source>
        <dbReference type="ARBA" id="ARBA00004202"/>
    </source>
</evidence>
<gene>
    <name evidence="22" type="primary">Liph</name>
</gene>
<dbReference type="AlphaFoldDB" id="A0A8C6W1Y9"/>
<dbReference type="GO" id="GO:0046872">
    <property type="term" value="F:metal ion binding"/>
    <property type="evidence" value="ECO:0007669"/>
    <property type="project" value="UniProtKB-KW"/>
</dbReference>
<feature type="binding site" evidence="18">
    <location>
        <position position="194"/>
    </location>
    <ligand>
        <name>Ca(2+)</name>
        <dbReference type="ChEBI" id="CHEBI:29108"/>
    </ligand>
</feature>
<evidence type="ECO:0000256" key="11">
    <source>
        <dbReference type="ARBA" id="ARBA00023157"/>
    </source>
</evidence>
<accession>A0A8C6W1Y9</accession>
<name>A0A8C6W1Y9_NANGA</name>
<dbReference type="GO" id="GO:0006654">
    <property type="term" value="P:phosphatidic acid biosynthetic process"/>
    <property type="evidence" value="ECO:0007669"/>
    <property type="project" value="UniProtKB-ARBA"/>
</dbReference>
<dbReference type="InterPro" id="IPR033906">
    <property type="entry name" value="Lipase_N"/>
</dbReference>
<evidence type="ECO:0000256" key="13">
    <source>
        <dbReference type="ARBA" id="ARBA00048637"/>
    </source>
</evidence>
<evidence type="ECO:0000313" key="23">
    <source>
        <dbReference type="Proteomes" id="UP000694381"/>
    </source>
</evidence>
<protein>
    <recommendedName>
        <fullName evidence="16">Lipase member H</fullName>
    </recommendedName>
</protein>
<feature type="binding site" evidence="18">
    <location>
        <position position="197"/>
    </location>
    <ligand>
        <name>Ca(2+)</name>
        <dbReference type="ChEBI" id="CHEBI:29108"/>
    </ligand>
</feature>
<comment type="subunit">
    <text evidence="15">Interacts with TTMP/C3orf52.</text>
</comment>
<evidence type="ECO:0000256" key="16">
    <source>
        <dbReference type="ARBA" id="ARBA00071192"/>
    </source>
</evidence>
<reference evidence="22" key="2">
    <citation type="submission" date="2025-09" db="UniProtKB">
        <authorList>
            <consortium name="Ensembl"/>
        </authorList>
    </citation>
    <scope>IDENTIFICATION</scope>
</reference>
<evidence type="ECO:0000256" key="2">
    <source>
        <dbReference type="ARBA" id="ARBA00004613"/>
    </source>
</evidence>
<feature type="signal peptide" evidence="20">
    <location>
        <begin position="1"/>
        <end position="16"/>
    </location>
</feature>
<evidence type="ECO:0000256" key="3">
    <source>
        <dbReference type="ARBA" id="ARBA00010701"/>
    </source>
</evidence>
<keyword evidence="18" id="KW-0479">Metal-binding</keyword>
<evidence type="ECO:0000256" key="5">
    <source>
        <dbReference type="ARBA" id="ARBA00022525"/>
    </source>
</evidence>
<dbReference type="InterPro" id="IPR029058">
    <property type="entry name" value="AB_hydrolase_fold"/>
</dbReference>
<keyword evidence="23" id="KW-1185">Reference proteome</keyword>
<dbReference type="CDD" id="cd00707">
    <property type="entry name" value="Pancreat_lipase_like"/>
    <property type="match status" value="1"/>
</dbReference>
<dbReference type="GO" id="GO:0005615">
    <property type="term" value="C:extracellular space"/>
    <property type="evidence" value="ECO:0007669"/>
    <property type="project" value="Ensembl"/>
</dbReference>
<evidence type="ECO:0000256" key="8">
    <source>
        <dbReference type="ARBA" id="ARBA00022963"/>
    </source>
</evidence>
<keyword evidence="5" id="KW-0964">Secreted</keyword>
<keyword evidence="12" id="KW-0325">Glycoprotein</keyword>
<keyword evidence="11" id="KW-1015">Disulfide bond</keyword>
<dbReference type="GO" id="GO:0016042">
    <property type="term" value="P:lipid catabolic process"/>
    <property type="evidence" value="ECO:0007669"/>
    <property type="project" value="UniProtKB-KW"/>
</dbReference>
<dbReference type="GO" id="GO:0004620">
    <property type="term" value="F:phospholipase activity"/>
    <property type="evidence" value="ECO:0007669"/>
    <property type="project" value="Ensembl"/>
</dbReference>
<dbReference type="GO" id="GO:0008201">
    <property type="term" value="F:heparin binding"/>
    <property type="evidence" value="ECO:0007669"/>
    <property type="project" value="Ensembl"/>
</dbReference>
<evidence type="ECO:0000256" key="4">
    <source>
        <dbReference type="ARBA" id="ARBA00022475"/>
    </source>
</evidence>
<sequence>MLRLYFLISLMGLVKSDTDETCPSFTKLSFHSAVVGTGLNVRLMLYTKRNETCAQVINSTDLGNLNVTKKTTFIIHGFRPTGSPPVWMENLVKGLLNVQEMNVVVVDWNRGATTVIYTHAFNKTRKVALILKEFIDQMLAKGASLDNIYMVGVSLGAHISGFVGEMYNGQLGRITGLDPAGPLFNGRPPQDRLDAGDAQFVDVIHSDTDALGYKEPLGNIDFYPNGGLDQPGCPKTIFGGVSKYFKCDHQMSVRLYLASLIKNCAITAYPCDSYRDYRNGKCVSCGTPQMMSCPLLGYYADKWKDYLRDRDPPMMKAFVDTAENEPFCIYHYFVDIVSWNKNVRRGVITIKLKDKNGNITESKIDHEPAAFHKYHQVSLLARFNQDLDKVAAISLLFSTGSVIGPKYKLRVLRMKLRSLTHPERPQLCRYDLVLVENVETFFQPILCPKLQV</sequence>
<keyword evidence="18" id="KW-0106">Calcium</keyword>
<proteinExistence type="inferred from homology"/>
<comment type="subcellular location">
    <subcellularLocation>
        <location evidence="1">Cell membrane</location>
        <topology evidence="1">Peripheral membrane protein</topology>
    </subcellularLocation>
    <subcellularLocation>
        <location evidence="2">Secreted</location>
    </subcellularLocation>
</comment>
<dbReference type="GO" id="GO:0052689">
    <property type="term" value="F:carboxylic ester hydrolase activity"/>
    <property type="evidence" value="ECO:0007669"/>
    <property type="project" value="InterPro"/>
</dbReference>
<evidence type="ECO:0000256" key="15">
    <source>
        <dbReference type="ARBA" id="ARBA00065034"/>
    </source>
</evidence>
<organism evidence="22 23">
    <name type="scientific">Nannospalax galili</name>
    <name type="common">Northern Israeli blind subterranean mole rat</name>
    <name type="synonym">Spalax galili</name>
    <dbReference type="NCBI Taxonomy" id="1026970"/>
    <lineage>
        <taxon>Eukaryota</taxon>
        <taxon>Metazoa</taxon>
        <taxon>Chordata</taxon>
        <taxon>Craniata</taxon>
        <taxon>Vertebrata</taxon>
        <taxon>Euteleostomi</taxon>
        <taxon>Mammalia</taxon>
        <taxon>Eutheria</taxon>
        <taxon>Euarchontoglires</taxon>
        <taxon>Glires</taxon>
        <taxon>Rodentia</taxon>
        <taxon>Myomorpha</taxon>
        <taxon>Muroidea</taxon>
        <taxon>Spalacidae</taxon>
        <taxon>Spalacinae</taxon>
        <taxon>Nannospalax</taxon>
    </lineage>
</organism>
<evidence type="ECO:0000256" key="12">
    <source>
        <dbReference type="ARBA" id="ARBA00023180"/>
    </source>
</evidence>
<dbReference type="InterPro" id="IPR016272">
    <property type="entry name" value="Lipase_LIPH"/>
</dbReference>
<feature type="binding site" evidence="18">
    <location>
        <position position="192"/>
    </location>
    <ligand>
        <name>Ca(2+)</name>
        <dbReference type="ChEBI" id="CHEBI:29108"/>
    </ligand>
</feature>
<keyword evidence="8" id="KW-0442">Lipid degradation</keyword>
<dbReference type="PANTHER" id="PTHR11610:SF12">
    <property type="entry name" value="LIPASE MEMBER H"/>
    <property type="match status" value="1"/>
</dbReference>
<dbReference type="GeneTree" id="ENSGT00940000156285"/>
<dbReference type="PIRSF" id="PIRSF000865">
    <property type="entry name" value="Lipoprotein_lipase_LIPH"/>
    <property type="match status" value="1"/>
</dbReference>
<keyword evidence="6 20" id="KW-0732">Signal</keyword>
<evidence type="ECO:0000256" key="14">
    <source>
        <dbReference type="ARBA" id="ARBA00049600"/>
    </source>
</evidence>
<evidence type="ECO:0000313" key="22">
    <source>
        <dbReference type="Ensembl" id="ENSNGAP00000001975.1"/>
    </source>
</evidence>
<evidence type="ECO:0000256" key="7">
    <source>
        <dbReference type="ARBA" id="ARBA00022801"/>
    </source>
</evidence>
<evidence type="ECO:0000259" key="21">
    <source>
        <dbReference type="Pfam" id="PF00151"/>
    </source>
</evidence>
<feature type="chain" id="PRO_5034925539" description="Lipase member H" evidence="20">
    <location>
        <begin position="17"/>
        <end position="452"/>
    </location>
</feature>
<dbReference type="InterPro" id="IPR013818">
    <property type="entry name" value="Lipase"/>
</dbReference>
<reference evidence="22" key="1">
    <citation type="submission" date="2025-08" db="UniProtKB">
        <authorList>
            <consortium name="Ensembl"/>
        </authorList>
    </citation>
    <scope>IDENTIFICATION</scope>
</reference>
<evidence type="ECO:0000256" key="6">
    <source>
        <dbReference type="ARBA" id="ARBA00022729"/>
    </source>
</evidence>
<dbReference type="FunFam" id="3.40.50.1820:FF:000063">
    <property type="entry name" value="Lipase member H"/>
    <property type="match status" value="1"/>
</dbReference>
<comment type="function">
    <text evidence="14">Hydrolyzes specifically phosphatidic acid (PA) to produce 2-acyl lysophosphatidic acid (LPA; a potent bioactive lipid mediator) and fatty acid. Does not hydrolyze other phospholipids, like phosphatidylserine (PS), phosphatidylcholine (PC) and phosphatidylethanolamine (PE) or triacylglycerol (TG).</text>
</comment>
<evidence type="ECO:0000256" key="9">
    <source>
        <dbReference type="ARBA" id="ARBA00023098"/>
    </source>
</evidence>
<keyword evidence="9" id="KW-0443">Lipid metabolism</keyword>
<feature type="active site" description="Charge relay system" evidence="17">
    <location>
        <position position="249"/>
    </location>
</feature>
<keyword evidence="7" id="KW-0378">Hydrolase</keyword>
<feature type="active site" description="Charge relay system" evidence="17">
    <location>
        <position position="178"/>
    </location>
</feature>
<dbReference type="InterPro" id="IPR000734">
    <property type="entry name" value="TAG_lipase"/>
</dbReference>
<keyword evidence="4" id="KW-1003">Cell membrane</keyword>
<feature type="domain" description="Lipase" evidence="21">
    <location>
        <begin position="37"/>
        <end position="327"/>
    </location>
</feature>
<evidence type="ECO:0000256" key="17">
    <source>
        <dbReference type="PIRSR" id="PIRSR000865-1"/>
    </source>
</evidence>
<dbReference type="PANTHER" id="PTHR11610">
    <property type="entry name" value="LIPASE"/>
    <property type="match status" value="1"/>
</dbReference>
<keyword evidence="10" id="KW-0472">Membrane</keyword>
<dbReference type="Ensembl" id="ENSNGAT00000002033.1">
    <property type="protein sequence ID" value="ENSNGAP00000001975.1"/>
    <property type="gene ID" value="ENSNGAG00000001457.1"/>
</dbReference>
<dbReference type="SUPFAM" id="SSF53474">
    <property type="entry name" value="alpha/beta-Hydrolases"/>
    <property type="match status" value="1"/>
</dbReference>
<evidence type="ECO:0000256" key="19">
    <source>
        <dbReference type="RuleBase" id="RU004262"/>
    </source>
</evidence>
<dbReference type="GO" id="GO:0005886">
    <property type="term" value="C:plasma membrane"/>
    <property type="evidence" value="ECO:0007669"/>
    <property type="project" value="UniProtKB-SubCell"/>
</dbReference>
<evidence type="ECO:0000256" key="18">
    <source>
        <dbReference type="PIRSR" id="PIRSR000865-2"/>
    </source>
</evidence>
<dbReference type="Pfam" id="PF00151">
    <property type="entry name" value="Lipase"/>
    <property type="match status" value="1"/>
</dbReference>
<evidence type="ECO:0000256" key="10">
    <source>
        <dbReference type="ARBA" id="ARBA00023136"/>
    </source>
</evidence>
<dbReference type="Proteomes" id="UP000694381">
    <property type="component" value="Unassembled WGS sequence"/>
</dbReference>
<dbReference type="Gene3D" id="3.40.50.1820">
    <property type="entry name" value="alpha/beta hydrolase"/>
    <property type="match status" value="1"/>
</dbReference>
<comment type="similarity">
    <text evidence="3 19">Belongs to the AB hydrolase superfamily. Lipase family.</text>
</comment>
<feature type="active site" description="Nucleophile" evidence="17">
    <location>
        <position position="154"/>
    </location>
</feature>